<dbReference type="InterPro" id="IPR036739">
    <property type="entry name" value="SLC41_membr_dom_sf"/>
</dbReference>
<evidence type="ECO:0000256" key="4">
    <source>
        <dbReference type="ARBA" id="ARBA00022692"/>
    </source>
</evidence>
<comment type="similarity">
    <text evidence="2">Belongs to the SLC41A transporter family.</text>
</comment>
<feature type="transmembrane region" description="Helical" evidence="9">
    <location>
        <begin position="174"/>
        <end position="194"/>
    </location>
</feature>
<dbReference type="AlphaFoldDB" id="A0A090CZJ8"/>
<proteinExistence type="inferred from homology"/>
<comment type="caution">
    <text evidence="11">The sequence shown here is derived from an EMBL/GenBank/DDBJ whole genome shotgun (WGS) entry which is preliminary data.</text>
</comment>
<dbReference type="InterPro" id="IPR046342">
    <property type="entry name" value="CBS_dom_sf"/>
</dbReference>
<dbReference type="Proteomes" id="UP000031552">
    <property type="component" value="Unassembled WGS sequence"/>
</dbReference>
<feature type="transmembrane region" description="Helical" evidence="9">
    <location>
        <begin position="251"/>
        <end position="270"/>
    </location>
</feature>
<dbReference type="PANTHER" id="PTHR43773:SF1">
    <property type="entry name" value="MAGNESIUM TRANSPORTER MGTE"/>
    <property type="match status" value="1"/>
</dbReference>
<feature type="transmembrane region" description="Helical" evidence="9">
    <location>
        <begin position="276"/>
        <end position="301"/>
    </location>
</feature>
<keyword evidence="6 9" id="KW-1133">Transmembrane helix</keyword>
<evidence type="ECO:0000256" key="3">
    <source>
        <dbReference type="ARBA" id="ARBA00022448"/>
    </source>
</evidence>
<dbReference type="OrthoDB" id="9802114at2"/>
<dbReference type="InterPro" id="IPR006667">
    <property type="entry name" value="SLC41_membr_dom"/>
</dbReference>
<dbReference type="PROSITE" id="PS51371">
    <property type="entry name" value="CBS"/>
    <property type="match status" value="1"/>
</dbReference>
<dbReference type="PANTHER" id="PTHR43773">
    <property type="entry name" value="MAGNESIUM TRANSPORTER MGTE"/>
    <property type="match status" value="1"/>
</dbReference>
<evidence type="ECO:0000256" key="2">
    <source>
        <dbReference type="ARBA" id="ARBA00009749"/>
    </source>
</evidence>
<organism evidence="11 12">
    <name type="scientific">Candidatus Criblamydia sequanensis CRIB-18</name>
    <dbReference type="NCBI Taxonomy" id="1437425"/>
    <lineage>
        <taxon>Bacteria</taxon>
        <taxon>Pseudomonadati</taxon>
        <taxon>Chlamydiota</taxon>
        <taxon>Chlamydiia</taxon>
        <taxon>Parachlamydiales</taxon>
        <taxon>Candidatus Criblamydiaceae</taxon>
        <taxon>Candidatus Criblamydia</taxon>
    </lineage>
</organism>
<dbReference type="InterPro" id="IPR000644">
    <property type="entry name" value="CBS_dom"/>
</dbReference>
<evidence type="ECO:0000256" key="7">
    <source>
        <dbReference type="ARBA" id="ARBA00023136"/>
    </source>
</evidence>
<keyword evidence="5" id="KW-0460">Magnesium</keyword>
<dbReference type="SUPFAM" id="SSF161093">
    <property type="entry name" value="MgtE membrane domain-like"/>
    <property type="match status" value="1"/>
</dbReference>
<feature type="domain" description="CBS" evidence="10">
    <location>
        <begin position="85"/>
        <end position="142"/>
    </location>
</feature>
<dbReference type="RefSeq" id="WP_041018071.1">
    <property type="nucleotide sequence ID" value="NZ_CCEJ010000008.1"/>
</dbReference>
<dbReference type="SUPFAM" id="SSF54631">
    <property type="entry name" value="CBS-domain pair"/>
    <property type="match status" value="1"/>
</dbReference>
<keyword evidence="8" id="KW-0129">CBS domain</keyword>
<protein>
    <submittedName>
        <fullName evidence="11">Magnesium transporter</fullName>
    </submittedName>
</protein>
<evidence type="ECO:0000259" key="10">
    <source>
        <dbReference type="PROSITE" id="PS51371"/>
    </source>
</evidence>
<feature type="transmembrane region" description="Helical" evidence="9">
    <location>
        <begin position="313"/>
        <end position="336"/>
    </location>
</feature>
<keyword evidence="12" id="KW-1185">Reference proteome</keyword>
<dbReference type="Gene3D" id="1.10.357.20">
    <property type="entry name" value="SLC41 divalent cation transporters, integral membrane domain"/>
    <property type="match status" value="1"/>
</dbReference>
<reference evidence="11" key="2">
    <citation type="submission" date="2014-09" db="EMBL/GenBank/DDBJ databases">
        <title>Criblamydia sequanensis harbors a mega-plasmid encoding arsenite resistance.</title>
        <authorList>
            <person name="Bertelli C."/>
            <person name="Goesmann A."/>
            <person name="Greub G."/>
        </authorList>
    </citation>
    <scope>NUCLEOTIDE SEQUENCE [LARGE SCALE GENOMIC DNA]</scope>
    <source>
        <strain evidence="11">CRIB-18</strain>
    </source>
</reference>
<dbReference type="InterPro" id="IPR006669">
    <property type="entry name" value="MgtE_transporter"/>
</dbReference>
<evidence type="ECO:0000256" key="5">
    <source>
        <dbReference type="ARBA" id="ARBA00022842"/>
    </source>
</evidence>
<keyword evidence="4 9" id="KW-0812">Transmembrane</keyword>
<feature type="transmembrane region" description="Helical" evidence="9">
    <location>
        <begin position="200"/>
        <end position="230"/>
    </location>
</feature>
<keyword evidence="3" id="KW-0813">Transport</keyword>
<accession>A0A090CZJ8</accession>
<evidence type="ECO:0000256" key="6">
    <source>
        <dbReference type="ARBA" id="ARBA00022989"/>
    </source>
</evidence>
<evidence type="ECO:0000313" key="12">
    <source>
        <dbReference type="Proteomes" id="UP000031552"/>
    </source>
</evidence>
<evidence type="ECO:0000256" key="8">
    <source>
        <dbReference type="PROSITE-ProRule" id="PRU00703"/>
    </source>
</evidence>
<evidence type="ECO:0000313" key="11">
    <source>
        <dbReference type="EMBL" id="CDR34552.1"/>
    </source>
</evidence>
<dbReference type="Gene3D" id="3.10.580.10">
    <property type="entry name" value="CBS-domain"/>
    <property type="match status" value="1"/>
</dbReference>
<comment type="subcellular location">
    <subcellularLocation>
        <location evidence="1">Membrane</location>
        <topology evidence="1">Multi-pass membrane protein</topology>
    </subcellularLocation>
</comment>
<dbReference type="EMBL" id="CCEJ010000008">
    <property type="protein sequence ID" value="CDR34552.1"/>
    <property type="molecule type" value="Genomic_DNA"/>
</dbReference>
<dbReference type="Pfam" id="PF00571">
    <property type="entry name" value="CBS"/>
    <property type="match status" value="1"/>
</dbReference>
<sequence>MAVNIYKELEKIDFNKKVGSLTDDGTLFLEHEWTIDEATNFLRNFPKRSELRWFYVLDKEKKLKGVISSHNLLLAKSSNKVRDIMDESPISIKAEDSLSHAIHTMNELELLSLPVIDHTGAFLGIFEMQATPEIGKKESLKKKKMIYGDIFQMIGLSVEKADSKGVFSSFSHRIPWLIGNSLAGFACAIIAGLYEHVLQKAIILATLIPLILTLSESVSMQAMTLSLAILKKKEIPWKNLFFRIGEEWKTTFLLSIAAACFVSLASYFFLGSRLPYLVVFATIILSMFIAATFAVLAPIIVHKLKLDPKIASGPIVLVFADIMTTFVYLYLASIWLL</sequence>
<name>A0A090CZJ8_9BACT</name>
<gene>
    <name evidence="11" type="ORF">CSEC_1741</name>
</gene>
<dbReference type="Pfam" id="PF01769">
    <property type="entry name" value="MgtE"/>
    <property type="match status" value="1"/>
</dbReference>
<evidence type="ECO:0000256" key="1">
    <source>
        <dbReference type="ARBA" id="ARBA00004141"/>
    </source>
</evidence>
<dbReference type="eggNOG" id="COG2239">
    <property type="taxonomic scope" value="Bacteria"/>
</dbReference>
<dbReference type="GO" id="GO:0015095">
    <property type="term" value="F:magnesium ion transmembrane transporter activity"/>
    <property type="evidence" value="ECO:0007669"/>
    <property type="project" value="InterPro"/>
</dbReference>
<reference evidence="11" key="1">
    <citation type="submission" date="2013-12" db="EMBL/GenBank/DDBJ databases">
        <authorList>
            <person name="Linke B."/>
        </authorList>
    </citation>
    <scope>NUCLEOTIDE SEQUENCE [LARGE SCALE GENOMIC DNA]</scope>
    <source>
        <strain evidence="11">CRIB-18</strain>
    </source>
</reference>
<dbReference type="GO" id="GO:0016020">
    <property type="term" value="C:membrane"/>
    <property type="evidence" value="ECO:0007669"/>
    <property type="project" value="UniProtKB-SubCell"/>
</dbReference>
<keyword evidence="7 9" id="KW-0472">Membrane</keyword>
<evidence type="ECO:0000256" key="9">
    <source>
        <dbReference type="SAM" id="Phobius"/>
    </source>
</evidence>
<dbReference type="STRING" id="1437425.CSEC_1741"/>